<accession>A0A5J6FAP3</accession>
<dbReference type="EMBL" id="CP023702">
    <property type="protein sequence ID" value="QEU73312.1"/>
    <property type="molecule type" value="Genomic_DNA"/>
</dbReference>
<keyword evidence="2" id="KW-1185">Reference proteome</keyword>
<gene>
    <name evidence="1" type="ORF">CP967_16040</name>
</gene>
<dbReference type="KEGG" id="snk:CP967_16040"/>
<dbReference type="RefSeq" id="WP_150488624.1">
    <property type="nucleotide sequence ID" value="NZ_BMUV01000019.1"/>
</dbReference>
<dbReference type="AlphaFoldDB" id="A0A5J6FAP3"/>
<sequence>MRIRIGVVVLSVVLLFAAFVSGIPSQAETEAACRRSLDNTSTATHRPESCEDVSAETYRAFLLMYDLRAEGLD</sequence>
<evidence type="ECO:0000313" key="1">
    <source>
        <dbReference type="EMBL" id="QEU73312.1"/>
    </source>
</evidence>
<protein>
    <submittedName>
        <fullName evidence="1">Uncharacterized protein</fullName>
    </submittedName>
</protein>
<dbReference type="Proteomes" id="UP000326178">
    <property type="component" value="Chromosome"/>
</dbReference>
<reference evidence="1 2" key="1">
    <citation type="submission" date="2017-09" db="EMBL/GenBank/DDBJ databases">
        <authorList>
            <person name="Lee N."/>
            <person name="Cho B.-K."/>
        </authorList>
    </citation>
    <scope>NUCLEOTIDE SEQUENCE [LARGE SCALE GENOMIC DNA]</scope>
    <source>
        <strain evidence="1 2">ATCC 12769</strain>
    </source>
</reference>
<name>A0A5J6FAP3_9ACTN</name>
<dbReference type="OrthoDB" id="4278948at2"/>
<proteinExistence type="predicted"/>
<organism evidence="1 2">
    <name type="scientific">Streptomyces nitrosporeus</name>
    <dbReference type="NCBI Taxonomy" id="28894"/>
    <lineage>
        <taxon>Bacteria</taxon>
        <taxon>Bacillati</taxon>
        <taxon>Actinomycetota</taxon>
        <taxon>Actinomycetes</taxon>
        <taxon>Kitasatosporales</taxon>
        <taxon>Streptomycetaceae</taxon>
        <taxon>Streptomyces</taxon>
    </lineage>
</organism>
<evidence type="ECO:0000313" key="2">
    <source>
        <dbReference type="Proteomes" id="UP000326178"/>
    </source>
</evidence>